<dbReference type="RefSeq" id="WP_014787466.1">
    <property type="nucleotide sequence ID" value="NC_018014.1"/>
</dbReference>
<keyword evidence="2" id="KW-1185">Reference proteome</keyword>
<name>I3ZLT8_TERRK</name>
<protein>
    <recommendedName>
        <fullName evidence="3">CopG family transcriptional regulator</fullName>
    </recommendedName>
</protein>
<dbReference type="Proteomes" id="UP000006056">
    <property type="component" value="Chromosome"/>
</dbReference>
<gene>
    <name evidence="1" type="ordered locus">Terro_3998</name>
</gene>
<evidence type="ECO:0008006" key="3">
    <source>
        <dbReference type="Google" id="ProtNLM"/>
    </source>
</evidence>
<dbReference type="eggNOG" id="ENOG5032SVQ">
    <property type="taxonomic scope" value="Bacteria"/>
</dbReference>
<sequence length="98" mass="10982">MKSISERIRRRMVKDRPMTTISIRLPEDVIDDLKEIAPMLGFSGYQPLIRSYIGQGLRVDLEKLGGTHVQLLTDSLREQGIPDEVISNAIAAAHLRVA</sequence>
<dbReference type="OrthoDB" id="6658216at2"/>
<dbReference type="KEGG" id="trs:Terro_3998"/>
<proteinExistence type="predicted"/>
<evidence type="ECO:0000313" key="1">
    <source>
        <dbReference type="EMBL" id="AFL90206.1"/>
    </source>
</evidence>
<evidence type="ECO:0000313" key="2">
    <source>
        <dbReference type="Proteomes" id="UP000006056"/>
    </source>
</evidence>
<dbReference type="PATRIC" id="fig|926566.3.peg.3940"/>
<dbReference type="STRING" id="926566.Terro_3998"/>
<dbReference type="AlphaFoldDB" id="I3ZLT8"/>
<accession>I3ZLT8</accession>
<dbReference type="HOGENOM" id="CLU_163980_0_0_0"/>
<dbReference type="EMBL" id="CP003379">
    <property type="protein sequence ID" value="AFL90206.1"/>
    <property type="molecule type" value="Genomic_DNA"/>
</dbReference>
<reference evidence="1 2" key="1">
    <citation type="submission" date="2012-06" db="EMBL/GenBank/DDBJ databases">
        <title>Complete genome of Terriglobus roseus DSM 18391.</title>
        <authorList>
            <consortium name="US DOE Joint Genome Institute (JGI-PGF)"/>
            <person name="Lucas S."/>
            <person name="Copeland A."/>
            <person name="Lapidus A."/>
            <person name="Glavina del Rio T."/>
            <person name="Dalin E."/>
            <person name="Tice H."/>
            <person name="Bruce D."/>
            <person name="Goodwin L."/>
            <person name="Pitluck S."/>
            <person name="Peters L."/>
            <person name="Mikhailova N."/>
            <person name="Munk A.C.C."/>
            <person name="Kyrpides N."/>
            <person name="Mavromatis K."/>
            <person name="Ivanova N."/>
            <person name="Brettin T."/>
            <person name="Detter J.C."/>
            <person name="Han C."/>
            <person name="Larimer F."/>
            <person name="Land M."/>
            <person name="Hauser L."/>
            <person name="Markowitz V."/>
            <person name="Cheng J.-F."/>
            <person name="Hugenholtz P."/>
            <person name="Woyke T."/>
            <person name="Wu D."/>
            <person name="Brambilla E."/>
            <person name="Klenk H.-P."/>
            <person name="Eisen J.A."/>
        </authorList>
    </citation>
    <scope>NUCLEOTIDE SEQUENCE [LARGE SCALE GENOMIC DNA]</scope>
    <source>
        <strain evidence="2">DSM 18391 / NRRL B-41598 / KBS 63</strain>
    </source>
</reference>
<organism evidence="1 2">
    <name type="scientific">Terriglobus roseus (strain DSM 18391 / NRRL B-41598 / KBS 63)</name>
    <dbReference type="NCBI Taxonomy" id="926566"/>
    <lineage>
        <taxon>Bacteria</taxon>
        <taxon>Pseudomonadati</taxon>
        <taxon>Acidobacteriota</taxon>
        <taxon>Terriglobia</taxon>
        <taxon>Terriglobales</taxon>
        <taxon>Acidobacteriaceae</taxon>
        <taxon>Terriglobus</taxon>
    </lineage>
</organism>